<evidence type="ECO:0000256" key="6">
    <source>
        <dbReference type="ARBA" id="ARBA00022840"/>
    </source>
</evidence>
<evidence type="ECO:0000256" key="5">
    <source>
        <dbReference type="ARBA" id="ARBA00022777"/>
    </source>
</evidence>
<feature type="compositionally biased region" description="Low complexity" evidence="7">
    <location>
        <begin position="7"/>
        <end position="16"/>
    </location>
</feature>
<dbReference type="Pfam" id="PF00781">
    <property type="entry name" value="DAGK_cat"/>
    <property type="match status" value="1"/>
</dbReference>
<organism evidence="10">
    <name type="scientific">Lichtheimia ramosa</name>
    <dbReference type="NCBI Taxonomy" id="688394"/>
    <lineage>
        <taxon>Eukaryota</taxon>
        <taxon>Fungi</taxon>
        <taxon>Fungi incertae sedis</taxon>
        <taxon>Mucoromycota</taxon>
        <taxon>Mucoromycotina</taxon>
        <taxon>Mucoromycetes</taxon>
        <taxon>Mucorales</taxon>
        <taxon>Lichtheimiaceae</taxon>
        <taxon>Lichtheimia</taxon>
    </lineage>
</organism>
<reference evidence="10" key="1">
    <citation type="journal article" date="2014" name="Genome Announc.">
        <title>De novo whole-genome sequence and genome annotation of Lichtheimia ramosa.</title>
        <authorList>
            <person name="Linde J."/>
            <person name="Schwartze V."/>
            <person name="Binder U."/>
            <person name="Lass-Florl C."/>
            <person name="Voigt K."/>
            <person name="Horn F."/>
        </authorList>
    </citation>
    <scope>NUCLEOTIDE SEQUENCE</scope>
    <source>
        <strain evidence="10">JMRC FSU:6197</strain>
    </source>
</reference>
<dbReference type="InterPro" id="IPR037607">
    <property type="entry name" value="DGK"/>
</dbReference>
<dbReference type="InterPro" id="IPR016064">
    <property type="entry name" value="NAD/diacylglycerol_kinase_sf"/>
</dbReference>
<dbReference type="PANTHER" id="PTHR11255">
    <property type="entry name" value="DIACYLGLYCEROL KINASE"/>
    <property type="match status" value="1"/>
</dbReference>
<dbReference type="GO" id="GO:0005524">
    <property type="term" value="F:ATP binding"/>
    <property type="evidence" value="ECO:0007669"/>
    <property type="project" value="UniProtKB-KW"/>
</dbReference>
<feature type="compositionally biased region" description="Basic and acidic residues" evidence="7">
    <location>
        <begin position="490"/>
        <end position="505"/>
    </location>
</feature>
<name>A0A077WQ06_9FUNG</name>
<evidence type="ECO:0000256" key="4">
    <source>
        <dbReference type="ARBA" id="ARBA00022741"/>
    </source>
</evidence>
<dbReference type="OrthoDB" id="242257at2759"/>
<dbReference type="Pfam" id="PF00609">
    <property type="entry name" value="DAGK_acc"/>
    <property type="match status" value="1"/>
</dbReference>
<keyword evidence="6" id="KW-0067">ATP-binding</keyword>
<dbReference type="AlphaFoldDB" id="A0A077WQ06"/>
<dbReference type="InterPro" id="IPR017438">
    <property type="entry name" value="ATP-NAD_kinase_N"/>
</dbReference>
<feature type="domain" description="DAGKc" evidence="9">
    <location>
        <begin position="152"/>
        <end position="198"/>
    </location>
</feature>
<accession>A0A077WQ06</accession>
<evidence type="ECO:0000256" key="3">
    <source>
        <dbReference type="ARBA" id="ARBA00022679"/>
    </source>
</evidence>
<evidence type="ECO:0000256" key="7">
    <source>
        <dbReference type="SAM" id="MobiDB-lite"/>
    </source>
</evidence>
<feature type="domain" description="Diacylglycerol kinase accessory" evidence="8">
    <location>
        <begin position="257"/>
        <end position="432"/>
    </location>
</feature>
<proteinExistence type="inferred from homology"/>
<dbReference type="InterPro" id="IPR000756">
    <property type="entry name" value="Diacylglycerol_kin_accessory"/>
</dbReference>
<comment type="similarity">
    <text evidence="1">Belongs to the eukaryotic diacylglycerol kinase family.</text>
</comment>
<dbReference type="GO" id="GO:0007200">
    <property type="term" value="P:phospholipase C-activating G protein-coupled receptor signaling pathway"/>
    <property type="evidence" value="ECO:0007669"/>
    <property type="project" value="InterPro"/>
</dbReference>
<sequence>MTEHSLSDSSDSNQSNRRLKTSVRLQDTENEGRPSIYLFIFVNPLSGNRQGSYLIHLPIQHFRLRRLPQVQVEIHNCLDPKDKEDGMKRIALIESKVKQNEIPPIRTGNNKQPSSAPANPVNKRGHVMSEGEANAAATLPEGSGTLSPSAKTRHIHVWSAGGDGTVMSVVNMLEEYGIPFGTGNDFSQVLGWGRTTNKNDVLGANLNEMERLICDRLEQADAARLDVFRVIMESHASGHVRKADSDDKQQKRVTRNMSNYMSIGVQGYVGSGFEKHRTNKRFLNILVYTIESCKWVFWRKFPPINHFIEFIMDDNHQPVLQVPHNTSQESNQGEGAVPTLNGSAIDLVIQNIPHIWGREVDLWSEASTGLESVTNRRGCTDPTNWTPQLANDGKLEMIALGNMYSYIKKLLNARRHVSRVGQFKTPFEIVFRNPSSKHYQKTGCLDFATRNRYERKNIMGVMCDGEFFIIKDPKTIRFEHSARIWTLGRDSKDGKQGRLVQDEKFSAGNKGETTA</sequence>
<keyword evidence="5" id="KW-0418">Kinase</keyword>
<evidence type="ECO:0000313" key="10">
    <source>
        <dbReference type="EMBL" id="CDS09183.1"/>
    </source>
</evidence>
<dbReference type="EMBL" id="LK023330">
    <property type="protein sequence ID" value="CDS09183.1"/>
    <property type="molecule type" value="Genomic_DNA"/>
</dbReference>
<dbReference type="SUPFAM" id="SSF111331">
    <property type="entry name" value="NAD kinase/diacylglycerol kinase-like"/>
    <property type="match status" value="1"/>
</dbReference>
<feature type="region of interest" description="Disordered" evidence="7">
    <location>
        <begin position="101"/>
        <end position="125"/>
    </location>
</feature>
<feature type="compositionally biased region" description="Polar residues" evidence="7">
    <location>
        <begin position="107"/>
        <end position="117"/>
    </location>
</feature>
<dbReference type="GO" id="GO:0004143">
    <property type="term" value="F:ATP-dependent diacylglycerol kinase activity"/>
    <property type="evidence" value="ECO:0007669"/>
    <property type="project" value="UniProtKB-EC"/>
</dbReference>
<evidence type="ECO:0000256" key="1">
    <source>
        <dbReference type="ARBA" id="ARBA00009280"/>
    </source>
</evidence>
<feature type="region of interest" description="Disordered" evidence="7">
    <location>
        <begin position="1"/>
        <end position="27"/>
    </location>
</feature>
<feature type="region of interest" description="Disordered" evidence="7">
    <location>
        <begin position="490"/>
        <end position="515"/>
    </location>
</feature>
<dbReference type="PANTHER" id="PTHR11255:SF121">
    <property type="entry name" value="DIACYLGLYCEROL KINASE (ATP)"/>
    <property type="match status" value="1"/>
</dbReference>
<gene>
    <name evidence="10" type="ORF">LRAMOSA10543</name>
</gene>
<keyword evidence="3" id="KW-0808">Transferase</keyword>
<dbReference type="Gene3D" id="3.40.50.10330">
    <property type="entry name" value="Probable inorganic polyphosphate/atp-NAD kinase, domain 1"/>
    <property type="match status" value="1"/>
</dbReference>
<protein>
    <recommendedName>
        <fullName evidence="2">diacylglycerol kinase (ATP)</fullName>
        <ecNumber evidence="2">2.7.1.107</ecNumber>
    </recommendedName>
</protein>
<evidence type="ECO:0000259" key="8">
    <source>
        <dbReference type="Pfam" id="PF00609"/>
    </source>
</evidence>
<dbReference type="EC" id="2.7.1.107" evidence="2"/>
<evidence type="ECO:0000259" key="9">
    <source>
        <dbReference type="Pfam" id="PF00781"/>
    </source>
</evidence>
<dbReference type="InterPro" id="IPR001206">
    <property type="entry name" value="Diacylglycerol_kinase_cat_dom"/>
</dbReference>
<dbReference type="GO" id="GO:0016020">
    <property type="term" value="C:membrane"/>
    <property type="evidence" value="ECO:0007669"/>
    <property type="project" value="TreeGrafter"/>
</dbReference>
<keyword evidence="4" id="KW-0547">Nucleotide-binding</keyword>
<evidence type="ECO:0000256" key="2">
    <source>
        <dbReference type="ARBA" id="ARBA00012133"/>
    </source>
</evidence>